<dbReference type="GO" id="GO:0005634">
    <property type="term" value="C:nucleus"/>
    <property type="evidence" value="ECO:0007669"/>
    <property type="project" value="UniProtKB-SubCell"/>
</dbReference>
<feature type="region of interest" description="Disordered" evidence="6">
    <location>
        <begin position="569"/>
        <end position="607"/>
    </location>
</feature>
<comment type="subcellular location">
    <subcellularLocation>
        <location evidence="1">Nucleus</location>
    </subcellularLocation>
</comment>
<dbReference type="GeneID" id="27708421"/>
<dbReference type="RefSeq" id="XP_016635245.1">
    <property type="nucleotide sequence ID" value="XM_016773188.1"/>
</dbReference>
<evidence type="ECO:0000256" key="4">
    <source>
        <dbReference type="ARBA" id="ARBA00023163"/>
    </source>
</evidence>
<evidence type="ECO:0000313" key="10">
    <source>
        <dbReference type="Proteomes" id="UP000053411"/>
    </source>
</evidence>
<evidence type="ECO:0000313" key="9">
    <source>
        <dbReference type="EMBL" id="KIY01123.1"/>
    </source>
</evidence>
<keyword evidence="7" id="KW-0732">Signal</keyword>
<evidence type="ECO:0000256" key="7">
    <source>
        <dbReference type="SAM" id="SignalP"/>
    </source>
</evidence>
<reference evidence="9 10" key="1">
    <citation type="submission" date="2015-01" db="EMBL/GenBank/DDBJ databases">
        <title>The Genome Sequence of Fonsecaea multimorphosa CBS 102226.</title>
        <authorList>
            <consortium name="The Broad Institute Genomics Platform"/>
            <person name="Cuomo C."/>
            <person name="de Hoog S."/>
            <person name="Gorbushina A."/>
            <person name="Stielow B."/>
            <person name="Teixiera M."/>
            <person name="Abouelleil A."/>
            <person name="Chapman S.B."/>
            <person name="Priest M."/>
            <person name="Young S.K."/>
            <person name="Wortman J."/>
            <person name="Nusbaum C."/>
            <person name="Birren B."/>
        </authorList>
    </citation>
    <scope>NUCLEOTIDE SEQUENCE [LARGE SCALE GENOMIC DNA]</scope>
    <source>
        <strain evidence="9 10">CBS 102226</strain>
    </source>
</reference>
<accession>A0A0D2K5N1</accession>
<dbReference type="Pfam" id="PF04082">
    <property type="entry name" value="Fungal_trans"/>
    <property type="match status" value="1"/>
</dbReference>
<evidence type="ECO:0000256" key="6">
    <source>
        <dbReference type="SAM" id="MobiDB-lite"/>
    </source>
</evidence>
<dbReference type="PANTHER" id="PTHR47338:SF7">
    <property type="entry name" value="ZN(II)2CYS6 TRANSCRIPTION FACTOR (EUROFUNG)"/>
    <property type="match status" value="1"/>
</dbReference>
<keyword evidence="3" id="KW-0805">Transcription regulation</keyword>
<dbReference type="GO" id="GO:0006351">
    <property type="term" value="P:DNA-templated transcription"/>
    <property type="evidence" value="ECO:0007669"/>
    <property type="project" value="InterPro"/>
</dbReference>
<dbReference type="Proteomes" id="UP000053411">
    <property type="component" value="Unassembled WGS sequence"/>
</dbReference>
<dbReference type="EMBL" id="KN848065">
    <property type="protein sequence ID" value="KIY01123.1"/>
    <property type="molecule type" value="Genomic_DNA"/>
</dbReference>
<evidence type="ECO:0000256" key="1">
    <source>
        <dbReference type="ARBA" id="ARBA00004123"/>
    </source>
</evidence>
<feature type="domain" description="Xylanolytic transcriptional activator regulatory" evidence="8">
    <location>
        <begin position="86"/>
        <end position="263"/>
    </location>
</feature>
<evidence type="ECO:0000259" key="8">
    <source>
        <dbReference type="Pfam" id="PF04082"/>
    </source>
</evidence>
<keyword evidence="4" id="KW-0804">Transcription</keyword>
<organism evidence="9 10">
    <name type="scientific">Fonsecaea multimorphosa CBS 102226</name>
    <dbReference type="NCBI Taxonomy" id="1442371"/>
    <lineage>
        <taxon>Eukaryota</taxon>
        <taxon>Fungi</taxon>
        <taxon>Dikarya</taxon>
        <taxon>Ascomycota</taxon>
        <taxon>Pezizomycotina</taxon>
        <taxon>Eurotiomycetes</taxon>
        <taxon>Chaetothyriomycetidae</taxon>
        <taxon>Chaetothyriales</taxon>
        <taxon>Herpotrichiellaceae</taxon>
        <taxon>Fonsecaea</taxon>
    </lineage>
</organism>
<sequence>MPREKGMMPPFGYLYTVTTLTLLLQLRCRVVDDSSNCQQCLTSHTRCNLPPRDSKAAPRAMRADAADTDNIVKDPLPDRRQMASILEAYFEGPHNFCFSAILHRPTFMAMLENGLVSHSLLLIVLATGLRSLDPSATSSDRWADECRGLILPQIFRRMSTVNLQTLLLLQRYEWHRGSVLSSFFLSALAIRLAFALDLHLEPTERPVQTDTVLPPSVLETRRRLIWSCFIMESVPDAGTRRLYSAMDPFAIQARLPSDESCYQRRSGTGPAQPTLAELWSDRNPMPVPASNTCPSISAYLIKMAVLRMKILQYVNSDVHGNEPLIDSPPWLADSPFHDLQQKLDHFYAALPGELQLTVKMKHFTDHSPIPLYTLHIMYFAASADLFRIGIQARTPVRRALSAPPEHFIDLCKRGRVENGLNIIKVVRQFLEDTTTEHDPFIAICSCLAIRIISVEGQNTVGNPSPLLPPSVAEDLQLCVQCAARTARWSKPIQKLLFAANKLARLHGFFLDLPDFVSSVSGNPTHPPSRQGSPTLNLYGTFGEVAKSRAADDLEASRMPTSSVSKLQITNSATKENNILPPEAQNADGNSSNIPHMPLQTDYEDTEQGISPDTLRLAADWGNGLYDIDWAMAQFDEWANIDFNWGENPVDTQAPFEDIGFY</sequence>
<dbReference type="STRING" id="1442371.A0A0D2K5N1"/>
<dbReference type="CDD" id="cd12148">
    <property type="entry name" value="fungal_TF_MHR"/>
    <property type="match status" value="1"/>
</dbReference>
<dbReference type="GO" id="GO:0008270">
    <property type="term" value="F:zinc ion binding"/>
    <property type="evidence" value="ECO:0007669"/>
    <property type="project" value="InterPro"/>
</dbReference>
<dbReference type="GO" id="GO:0003677">
    <property type="term" value="F:DNA binding"/>
    <property type="evidence" value="ECO:0007669"/>
    <property type="project" value="InterPro"/>
</dbReference>
<keyword evidence="2" id="KW-0479">Metal-binding</keyword>
<name>A0A0D2K5N1_9EURO</name>
<dbReference type="VEuPathDB" id="FungiDB:Z520_02675"/>
<evidence type="ECO:0000256" key="3">
    <source>
        <dbReference type="ARBA" id="ARBA00023015"/>
    </source>
</evidence>
<dbReference type="InterPro" id="IPR007219">
    <property type="entry name" value="XnlR_reg_dom"/>
</dbReference>
<protein>
    <recommendedName>
        <fullName evidence="8">Xylanolytic transcriptional activator regulatory domain-containing protein</fullName>
    </recommendedName>
</protein>
<dbReference type="PANTHER" id="PTHR47338">
    <property type="entry name" value="ZN(II)2CYS6 TRANSCRIPTION FACTOR (EUROFUNG)-RELATED"/>
    <property type="match status" value="1"/>
</dbReference>
<keyword evidence="5" id="KW-0539">Nucleus</keyword>
<evidence type="ECO:0000256" key="2">
    <source>
        <dbReference type="ARBA" id="ARBA00022723"/>
    </source>
</evidence>
<dbReference type="AlphaFoldDB" id="A0A0D2K5N1"/>
<dbReference type="InterPro" id="IPR050815">
    <property type="entry name" value="TF_fung"/>
</dbReference>
<keyword evidence="10" id="KW-1185">Reference proteome</keyword>
<dbReference type="GO" id="GO:0000981">
    <property type="term" value="F:DNA-binding transcription factor activity, RNA polymerase II-specific"/>
    <property type="evidence" value="ECO:0007669"/>
    <property type="project" value="InterPro"/>
</dbReference>
<feature type="chain" id="PRO_5002245947" description="Xylanolytic transcriptional activator regulatory domain-containing protein" evidence="7">
    <location>
        <begin position="29"/>
        <end position="661"/>
    </location>
</feature>
<proteinExistence type="predicted"/>
<evidence type="ECO:0000256" key="5">
    <source>
        <dbReference type="ARBA" id="ARBA00023242"/>
    </source>
</evidence>
<dbReference type="OrthoDB" id="424974at2759"/>
<gene>
    <name evidence="9" type="ORF">Z520_02675</name>
</gene>
<feature type="signal peptide" evidence="7">
    <location>
        <begin position="1"/>
        <end position="28"/>
    </location>
</feature>